<reference evidence="1" key="1">
    <citation type="submission" date="2023-06" db="EMBL/GenBank/DDBJ databases">
        <authorList>
            <person name="Kurt Z."/>
        </authorList>
    </citation>
    <scope>NUCLEOTIDE SEQUENCE</scope>
</reference>
<gene>
    <name evidence="1" type="ORF">HINF_LOCUS55389</name>
    <name evidence="2" type="ORF">HINF_LOCUS62173</name>
</gene>
<sequence>MLGVKSMLSILLAFNTKGSFKYALSIPVASPLNIYLTLQLPVTKIEFEVRINYSESKFPTIYFMFYTGIPVGKYTFSREFVKILNPVTSSYYSKNNSSVVEIYHRSKLQQYSFFTFLQSQPIDDKNHQKTLQRDRDDDKLQRHIYIDAIALEWIIQITMRYMQIHIIYMLIYQFTHAFVNKYTVFQQLYYKRQYYTFKDVK</sequence>
<evidence type="ECO:0000313" key="2">
    <source>
        <dbReference type="EMBL" id="CAL6084376.1"/>
    </source>
</evidence>
<evidence type="ECO:0000313" key="3">
    <source>
        <dbReference type="Proteomes" id="UP001642409"/>
    </source>
</evidence>
<dbReference type="EMBL" id="CATOUU010001029">
    <property type="protein sequence ID" value="CAI9967744.1"/>
    <property type="molecule type" value="Genomic_DNA"/>
</dbReference>
<dbReference type="EMBL" id="CAXDID020000378">
    <property type="protein sequence ID" value="CAL6084376.1"/>
    <property type="molecule type" value="Genomic_DNA"/>
</dbReference>
<organism evidence="1">
    <name type="scientific">Hexamita inflata</name>
    <dbReference type="NCBI Taxonomy" id="28002"/>
    <lineage>
        <taxon>Eukaryota</taxon>
        <taxon>Metamonada</taxon>
        <taxon>Diplomonadida</taxon>
        <taxon>Hexamitidae</taxon>
        <taxon>Hexamitinae</taxon>
        <taxon>Hexamita</taxon>
    </lineage>
</organism>
<name>A0AA86R828_9EUKA</name>
<comment type="caution">
    <text evidence="1">The sequence shown here is derived from an EMBL/GenBank/DDBJ whole genome shotgun (WGS) entry which is preliminary data.</text>
</comment>
<proteinExistence type="predicted"/>
<dbReference type="AlphaFoldDB" id="A0AA86R828"/>
<reference evidence="2 3" key="2">
    <citation type="submission" date="2024-07" db="EMBL/GenBank/DDBJ databases">
        <authorList>
            <person name="Akdeniz Z."/>
        </authorList>
    </citation>
    <scope>NUCLEOTIDE SEQUENCE [LARGE SCALE GENOMIC DNA]</scope>
</reference>
<dbReference type="Proteomes" id="UP001642409">
    <property type="component" value="Unassembled WGS sequence"/>
</dbReference>
<protein>
    <submittedName>
        <fullName evidence="2">Hypothetical_protein</fullName>
    </submittedName>
</protein>
<accession>A0AA86R828</accession>
<evidence type="ECO:0000313" key="1">
    <source>
        <dbReference type="EMBL" id="CAI9967744.1"/>
    </source>
</evidence>
<keyword evidence="3" id="KW-1185">Reference proteome</keyword>